<comment type="caution">
    <text evidence="2">The sequence shown here is derived from an EMBL/GenBank/DDBJ whole genome shotgun (WGS) entry which is preliminary data.</text>
</comment>
<gene>
    <name evidence="2" type="ORF">WJX74_003599</name>
</gene>
<reference evidence="2 3" key="1">
    <citation type="journal article" date="2024" name="Nat. Commun.">
        <title>Phylogenomics reveals the evolutionary origins of lichenization in chlorophyte algae.</title>
        <authorList>
            <person name="Puginier C."/>
            <person name="Libourel C."/>
            <person name="Otte J."/>
            <person name="Skaloud P."/>
            <person name="Haon M."/>
            <person name="Grisel S."/>
            <person name="Petersen M."/>
            <person name="Berrin J.G."/>
            <person name="Delaux P.M."/>
            <person name="Dal Grande F."/>
            <person name="Keller J."/>
        </authorList>
    </citation>
    <scope>NUCLEOTIDE SEQUENCE [LARGE SCALE GENOMIC DNA]</scope>
    <source>
        <strain evidence="2 3">SAG 2145</strain>
    </source>
</reference>
<evidence type="ECO:0000256" key="1">
    <source>
        <dbReference type="SAM" id="MobiDB-lite"/>
    </source>
</evidence>
<dbReference type="EMBL" id="JALJOS010000009">
    <property type="protein sequence ID" value="KAK9834521.1"/>
    <property type="molecule type" value="Genomic_DNA"/>
</dbReference>
<evidence type="ECO:0000313" key="2">
    <source>
        <dbReference type="EMBL" id="KAK9834521.1"/>
    </source>
</evidence>
<dbReference type="Proteomes" id="UP001438707">
    <property type="component" value="Unassembled WGS sequence"/>
</dbReference>
<proteinExistence type="predicted"/>
<dbReference type="AlphaFoldDB" id="A0AAW1RMY2"/>
<sequence>MHTRSKKTTGSNSEVPHRTGSDRSTGQDQLGRVRWQKQGGGSACEQRCPNFKARMRNRRNQMMDGCQLQVIVSLFEDRVQDLRQRIQISKMIADRACIFEDLLDGAFKDQEADKPQQIAHGQDLVDHQDFELEFEVFGGYSHCIAWIPTRK</sequence>
<name>A0AAW1RMY2_9CHLO</name>
<feature type="region of interest" description="Disordered" evidence="1">
    <location>
        <begin position="1"/>
        <end position="46"/>
    </location>
</feature>
<keyword evidence="3" id="KW-1185">Reference proteome</keyword>
<evidence type="ECO:0000313" key="3">
    <source>
        <dbReference type="Proteomes" id="UP001438707"/>
    </source>
</evidence>
<organism evidence="2 3">
    <name type="scientific">Apatococcus lobatus</name>
    <dbReference type="NCBI Taxonomy" id="904363"/>
    <lineage>
        <taxon>Eukaryota</taxon>
        <taxon>Viridiplantae</taxon>
        <taxon>Chlorophyta</taxon>
        <taxon>core chlorophytes</taxon>
        <taxon>Trebouxiophyceae</taxon>
        <taxon>Chlorellales</taxon>
        <taxon>Chlorellaceae</taxon>
        <taxon>Apatococcus</taxon>
    </lineage>
</organism>
<protein>
    <submittedName>
        <fullName evidence="2">Uncharacterized protein</fullName>
    </submittedName>
</protein>
<accession>A0AAW1RMY2</accession>